<accession>A0A7V7PLD1</accession>
<feature type="region of interest" description="Disordered" evidence="1">
    <location>
        <begin position="30"/>
        <end position="52"/>
    </location>
</feature>
<keyword evidence="2" id="KW-0472">Membrane</keyword>
<organism evidence="3 4">
    <name type="scientific">Plantimonas leprariae</name>
    <dbReference type="NCBI Taxonomy" id="2615207"/>
    <lineage>
        <taxon>Bacteria</taxon>
        <taxon>Pseudomonadati</taxon>
        <taxon>Pseudomonadota</taxon>
        <taxon>Alphaproteobacteria</taxon>
        <taxon>Hyphomicrobiales</taxon>
        <taxon>Aurantimonadaceae</taxon>
        <taxon>Plantimonas</taxon>
    </lineage>
</organism>
<keyword evidence="2" id="KW-0812">Transmembrane</keyword>
<sequence>MQARRTRRTAEPPVIDGEAVVIGRVAGARVRPAEPPINDNRPSASEPPPFPRTVRPFRPDLVFPGSVRWPGATAGPRRLGLPGRRRMLAAASCVAMLAIAGAAFLPAARAERPAPAAIRAPAFALAETRSSVASHGGAAVLEIEGRIRNVSAEARTVPALIVGAPGFSRTVRPSARLLAPGRSLFFHSTLAVPSATTAATVGVSLAGNDWSRP</sequence>
<evidence type="ECO:0000256" key="1">
    <source>
        <dbReference type="SAM" id="MobiDB-lite"/>
    </source>
</evidence>
<dbReference type="AlphaFoldDB" id="A0A7V7PLD1"/>
<feature type="transmembrane region" description="Helical" evidence="2">
    <location>
        <begin position="87"/>
        <end position="108"/>
    </location>
</feature>
<evidence type="ECO:0000256" key="2">
    <source>
        <dbReference type="SAM" id="Phobius"/>
    </source>
</evidence>
<keyword evidence="4" id="KW-1185">Reference proteome</keyword>
<proteinExistence type="predicted"/>
<name>A0A7V7PLD1_9HYPH</name>
<dbReference type="EMBL" id="VZDO01000019">
    <property type="protein sequence ID" value="KAB0677026.1"/>
    <property type="molecule type" value="Genomic_DNA"/>
</dbReference>
<comment type="caution">
    <text evidence="3">The sequence shown here is derived from an EMBL/GenBank/DDBJ whole genome shotgun (WGS) entry which is preliminary data.</text>
</comment>
<keyword evidence="2" id="KW-1133">Transmembrane helix</keyword>
<evidence type="ECO:0000313" key="4">
    <source>
        <dbReference type="Proteomes" id="UP000432089"/>
    </source>
</evidence>
<dbReference type="Proteomes" id="UP000432089">
    <property type="component" value="Unassembled WGS sequence"/>
</dbReference>
<dbReference type="RefSeq" id="WP_150972615.1">
    <property type="nucleotide sequence ID" value="NZ_VZDO01000019.1"/>
</dbReference>
<reference evidence="3 4" key="1">
    <citation type="submission" date="2019-09" db="EMBL/GenBank/DDBJ databases">
        <title>YIM 132180 draft genome.</title>
        <authorList>
            <person name="Zhang K."/>
        </authorList>
    </citation>
    <scope>NUCLEOTIDE SEQUENCE [LARGE SCALE GENOMIC DNA]</scope>
    <source>
        <strain evidence="3 4">YIM 132180</strain>
    </source>
</reference>
<gene>
    <name evidence="3" type="ORF">F6X38_19370</name>
</gene>
<protein>
    <submittedName>
        <fullName evidence="3">Uncharacterized protein</fullName>
    </submittedName>
</protein>
<evidence type="ECO:0000313" key="3">
    <source>
        <dbReference type="EMBL" id="KAB0677026.1"/>
    </source>
</evidence>